<accession>A0A4R9IK55</accession>
<dbReference type="EMBL" id="RQFL01000026">
    <property type="protein sequence ID" value="TGK89836.1"/>
    <property type="molecule type" value="Genomic_DNA"/>
</dbReference>
<reference evidence="1 3" key="2">
    <citation type="journal article" date="2019" name="PLoS Negl. Trop. Dis.">
        <title>Revisiting the worldwide diversity of Leptospira species in the environment.</title>
        <authorList>
            <person name="Vincent A.T."/>
            <person name="Schiettekatte O."/>
            <person name="Bourhy P."/>
            <person name="Veyrier F.J."/>
            <person name="Picardeau M."/>
        </authorList>
    </citation>
    <scope>NUCLEOTIDE SEQUENCE [LARGE SCALE GENOMIC DNA]</scope>
    <source>
        <strain evidence="1 3">201800280</strain>
        <strain evidence="2">201800281</strain>
    </source>
</reference>
<proteinExistence type="predicted"/>
<dbReference type="InterPro" id="IPR023393">
    <property type="entry name" value="START-like_dom_sf"/>
</dbReference>
<evidence type="ECO:0000313" key="3">
    <source>
        <dbReference type="Proteomes" id="UP000297394"/>
    </source>
</evidence>
<gene>
    <name evidence="1" type="ORF">EHQ23_18720</name>
    <name evidence="2" type="ORF">EHQ26_15570</name>
</gene>
<evidence type="ECO:0008006" key="5">
    <source>
        <dbReference type="Google" id="ProtNLM"/>
    </source>
</evidence>
<name>A0A4R9IK55_9LEPT</name>
<evidence type="ECO:0000313" key="1">
    <source>
        <dbReference type="EMBL" id="TGK79626.1"/>
    </source>
</evidence>
<dbReference type="Proteomes" id="UP000297394">
    <property type="component" value="Unassembled WGS sequence"/>
</dbReference>
<dbReference type="OrthoDB" id="9801773at2"/>
<reference evidence="2" key="1">
    <citation type="submission" date="2018-10" db="EMBL/GenBank/DDBJ databases">
        <authorList>
            <person name="Vincent A.T."/>
            <person name="Schiettekatte O."/>
            <person name="Bourhy P."/>
            <person name="Veyrier F.J."/>
            <person name="Picardeau M."/>
        </authorList>
    </citation>
    <scope>NUCLEOTIDE SEQUENCE</scope>
    <source>
        <strain evidence="2">201800281</strain>
    </source>
</reference>
<comment type="caution">
    <text evidence="1">The sequence shown here is derived from an EMBL/GenBank/DDBJ whole genome shotgun (WGS) entry which is preliminary data.</text>
</comment>
<dbReference type="Proteomes" id="UP000297918">
    <property type="component" value="Unassembled WGS sequence"/>
</dbReference>
<dbReference type="Gene3D" id="3.30.530.20">
    <property type="match status" value="1"/>
</dbReference>
<sequence>MNTFIYRSKFPINKEILFRFHEEPIGFQTLVGGTKGIEIIQPPKSLAIGEEVIFKIRIFPFWKTIWIARHIAYQQNHFFVDRQEKGPFLKFQHTHLFLDGTDGKNSCILSEEIEINFYLWPLSRFFIFPFLYFMFRKRHELTAKHFGVKEELIFCRYS</sequence>
<keyword evidence="4" id="KW-1185">Reference proteome</keyword>
<protein>
    <recommendedName>
        <fullName evidence="5">Ligand-binding SRPBCC domain-containing protein</fullName>
    </recommendedName>
</protein>
<evidence type="ECO:0000313" key="2">
    <source>
        <dbReference type="EMBL" id="TGK89836.1"/>
    </source>
</evidence>
<dbReference type="SUPFAM" id="SSF55961">
    <property type="entry name" value="Bet v1-like"/>
    <property type="match status" value="1"/>
</dbReference>
<dbReference type="RefSeq" id="WP_135693499.1">
    <property type="nucleotide sequence ID" value="NZ_RQFL01000026.1"/>
</dbReference>
<dbReference type="AlphaFoldDB" id="A0A4R9IK55"/>
<evidence type="ECO:0000313" key="4">
    <source>
        <dbReference type="Proteomes" id="UP000297918"/>
    </source>
</evidence>
<dbReference type="EMBL" id="RQFM01000027">
    <property type="protein sequence ID" value="TGK79626.1"/>
    <property type="molecule type" value="Genomic_DNA"/>
</dbReference>
<organism evidence="1 3">
    <name type="scientific">Leptospira bourretii</name>
    <dbReference type="NCBI Taxonomy" id="2484962"/>
    <lineage>
        <taxon>Bacteria</taxon>
        <taxon>Pseudomonadati</taxon>
        <taxon>Spirochaetota</taxon>
        <taxon>Spirochaetia</taxon>
        <taxon>Leptospirales</taxon>
        <taxon>Leptospiraceae</taxon>
        <taxon>Leptospira</taxon>
    </lineage>
</organism>